<dbReference type="EMBL" id="GBXM01071616">
    <property type="protein sequence ID" value="JAH36961.1"/>
    <property type="molecule type" value="Transcribed_RNA"/>
</dbReference>
<dbReference type="AlphaFoldDB" id="A0A0E9S6R0"/>
<sequence length="52" mass="6178">MLFYGLMLLFFGMVTDVIHMLTVFLFWFLVSIVNRHQCFRDVPYTLAGQGWC</sequence>
<proteinExistence type="predicted"/>
<evidence type="ECO:0000256" key="1">
    <source>
        <dbReference type="SAM" id="Phobius"/>
    </source>
</evidence>
<accession>A0A0E9S6R0</accession>
<reference evidence="2" key="2">
    <citation type="journal article" date="2015" name="Fish Shellfish Immunol.">
        <title>Early steps in the European eel (Anguilla anguilla)-Vibrio vulnificus interaction in the gills: Role of the RtxA13 toxin.</title>
        <authorList>
            <person name="Callol A."/>
            <person name="Pajuelo D."/>
            <person name="Ebbesson L."/>
            <person name="Teles M."/>
            <person name="MacKenzie S."/>
            <person name="Amaro C."/>
        </authorList>
    </citation>
    <scope>NUCLEOTIDE SEQUENCE</scope>
</reference>
<keyword evidence="1" id="KW-1133">Transmembrane helix</keyword>
<name>A0A0E9S6R0_ANGAN</name>
<keyword evidence="1" id="KW-0812">Transmembrane</keyword>
<evidence type="ECO:0000313" key="2">
    <source>
        <dbReference type="EMBL" id="JAH36961.1"/>
    </source>
</evidence>
<reference evidence="2" key="1">
    <citation type="submission" date="2014-11" db="EMBL/GenBank/DDBJ databases">
        <authorList>
            <person name="Amaro Gonzalez C."/>
        </authorList>
    </citation>
    <scope>NUCLEOTIDE SEQUENCE</scope>
</reference>
<keyword evidence="1" id="KW-0472">Membrane</keyword>
<feature type="transmembrane region" description="Helical" evidence="1">
    <location>
        <begin position="6"/>
        <end position="30"/>
    </location>
</feature>
<protein>
    <submittedName>
        <fullName evidence="2">Uncharacterized protein</fullName>
    </submittedName>
</protein>
<organism evidence="2">
    <name type="scientific">Anguilla anguilla</name>
    <name type="common">European freshwater eel</name>
    <name type="synonym">Muraena anguilla</name>
    <dbReference type="NCBI Taxonomy" id="7936"/>
    <lineage>
        <taxon>Eukaryota</taxon>
        <taxon>Metazoa</taxon>
        <taxon>Chordata</taxon>
        <taxon>Craniata</taxon>
        <taxon>Vertebrata</taxon>
        <taxon>Euteleostomi</taxon>
        <taxon>Actinopterygii</taxon>
        <taxon>Neopterygii</taxon>
        <taxon>Teleostei</taxon>
        <taxon>Anguilliformes</taxon>
        <taxon>Anguillidae</taxon>
        <taxon>Anguilla</taxon>
    </lineage>
</organism>